<organism evidence="1 2">
    <name type="scientific">Trichonephila clavipes</name>
    <name type="common">Golden silk orbweaver</name>
    <name type="synonym">Nephila clavipes</name>
    <dbReference type="NCBI Taxonomy" id="2585209"/>
    <lineage>
        <taxon>Eukaryota</taxon>
        <taxon>Metazoa</taxon>
        <taxon>Ecdysozoa</taxon>
        <taxon>Arthropoda</taxon>
        <taxon>Chelicerata</taxon>
        <taxon>Arachnida</taxon>
        <taxon>Araneae</taxon>
        <taxon>Araneomorphae</taxon>
        <taxon>Entelegynae</taxon>
        <taxon>Araneoidea</taxon>
        <taxon>Nephilidae</taxon>
        <taxon>Trichonephila</taxon>
    </lineage>
</organism>
<name>A0A8X6UW30_TRICX</name>
<sequence>MAAFKLATYLYQAPEFLDLQRKYAASTVQSALSNRSFLCLIHILICQKILPGRRDREYVDLLTKFWQKSPTRCKEYVKDDDIFEILTIVLEGEGFHTHLRSGVPQRYLIHGGTLIENKMRCAELTDIHLDG</sequence>
<protein>
    <submittedName>
        <fullName evidence="1">Uncharacterized protein</fullName>
    </submittedName>
</protein>
<comment type="caution">
    <text evidence="1">The sequence shown here is derived from an EMBL/GenBank/DDBJ whole genome shotgun (WGS) entry which is preliminary data.</text>
</comment>
<evidence type="ECO:0000313" key="2">
    <source>
        <dbReference type="Proteomes" id="UP000887159"/>
    </source>
</evidence>
<dbReference type="Proteomes" id="UP000887159">
    <property type="component" value="Unassembled WGS sequence"/>
</dbReference>
<dbReference type="EMBL" id="BMAU01021087">
    <property type="protein sequence ID" value="GFX89968.1"/>
    <property type="molecule type" value="Genomic_DNA"/>
</dbReference>
<accession>A0A8X6UW30</accession>
<evidence type="ECO:0000313" key="1">
    <source>
        <dbReference type="EMBL" id="GFX89968.1"/>
    </source>
</evidence>
<keyword evidence="2" id="KW-1185">Reference proteome</keyword>
<reference evidence="1" key="1">
    <citation type="submission" date="2020-08" db="EMBL/GenBank/DDBJ databases">
        <title>Multicomponent nature underlies the extraordinary mechanical properties of spider dragline silk.</title>
        <authorList>
            <person name="Kono N."/>
            <person name="Nakamura H."/>
            <person name="Mori M."/>
            <person name="Yoshida Y."/>
            <person name="Ohtoshi R."/>
            <person name="Malay A.D."/>
            <person name="Moran D.A.P."/>
            <person name="Tomita M."/>
            <person name="Numata K."/>
            <person name="Arakawa K."/>
        </authorList>
    </citation>
    <scope>NUCLEOTIDE SEQUENCE</scope>
</reference>
<proteinExistence type="predicted"/>
<gene>
    <name evidence="1" type="primary">NCL1_31508</name>
    <name evidence="1" type="ORF">TNCV_886661</name>
</gene>
<dbReference type="AlphaFoldDB" id="A0A8X6UW30"/>